<dbReference type="EC" id="3.4.14.10" evidence="3"/>
<dbReference type="InterPro" id="IPR022232">
    <property type="entry name" value="TPPII_C_art"/>
</dbReference>
<dbReference type="InterPro" id="IPR048384">
    <property type="entry name" value="TPPII_GBD"/>
</dbReference>
<dbReference type="Pfam" id="PF21223">
    <property type="entry name" value="TPPII_Ig-like-1"/>
    <property type="match status" value="1"/>
</dbReference>
<dbReference type="PROSITE" id="PS00138">
    <property type="entry name" value="SUBTILASE_SER"/>
    <property type="match status" value="1"/>
</dbReference>
<keyword evidence="6 10" id="KW-0645">Protease</keyword>
<feature type="domain" description="Tripeptidyl-peptidase II first Ig-like" evidence="15">
    <location>
        <begin position="528"/>
        <end position="643"/>
    </location>
</feature>
<dbReference type="Pfam" id="PF00082">
    <property type="entry name" value="Peptidase_S8"/>
    <property type="match status" value="1"/>
</dbReference>
<evidence type="ECO:0000259" key="12">
    <source>
        <dbReference type="Pfam" id="PF00082"/>
    </source>
</evidence>
<dbReference type="FunFam" id="3.40.50.200:FF:000003">
    <property type="entry name" value="Tripeptidyl peptidase 2"/>
    <property type="match status" value="1"/>
</dbReference>
<keyword evidence="5" id="KW-0031">Aminopeptidase</keyword>
<evidence type="ECO:0000256" key="5">
    <source>
        <dbReference type="ARBA" id="ARBA00022438"/>
    </source>
</evidence>
<dbReference type="Gene3D" id="1.25.40.710">
    <property type="match status" value="1"/>
</dbReference>
<organism evidence="17">
    <name type="scientific">Lepeophtheirus salmonis</name>
    <name type="common">Salmon louse</name>
    <name type="synonym">Caligus salmonis</name>
    <dbReference type="NCBI Taxonomy" id="72036"/>
    <lineage>
        <taxon>Eukaryota</taxon>
        <taxon>Metazoa</taxon>
        <taxon>Ecdysozoa</taxon>
        <taxon>Arthropoda</taxon>
        <taxon>Crustacea</taxon>
        <taxon>Multicrustacea</taxon>
        <taxon>Hexanauplia</taxon>
        <taxon>Copepoda</taxon>
        <taxon>Siphonostomatoida</taxon>
        <taxon>Caligidae</taxon>
        <taxon>Lepeophtheirus</taxon>
    </lineage>
</organism>
<dbReference type="PANTHER" id="PTHR43806">
    <property type="entry name" value="PEPTIDASE S8"/>
    <property type="match status" value="1"/>
</dbReference>
<evidence type="ECO:0000256" key="8">
    <source>
        <dbReference type="ARBA" id="ARBA00022825"/>
    </source>
</evidence>
<feature type="compositionally biased region" description="Basic and acidic residues" evidence="11">
    <location>
        <begin position="1012"/>
        <end position="1024"/>
    </location>
</feature>
<evidence type="ECO:0000256" key="7">
    <source>
        <dbReference type="ARBA" id="ARBA00022801"/>
    </source>
</evidence>
<dbReference type="InterPro" id="IPR046940">
    <property type="entry name" value="TPPII_Ig-like_sf"/>
</dbReference>
<feature type="domain" description="Tripeptidyl peptidase II C-terminal" evidence="14">
    <location>
        <begin position="1040"/>
        <end position="1104"/>
    </location>
</feature>
<dbReference type="InterPro" id="IPR046939">
    <property type="entry name" value="TPPII_C_sf"/>
</dbReference>
<dbReference type="GO" id="GO:0004252">
    <property type="term" value="F:serine-type endopeptidase activity"/>
    <property type="evidence" value="ECO:0007669"/>
    <property type="project" value="UniProtKB-UniRule"/>
</dbReference>
<dbReference type="PANTHER" id="PTHR43806:SF14">
    <property type="entry name" value="TRIPEPTIDYL-PEPTIDASE 2"/>
    <property type="match status" value="1"/>
</dbReference>
<dbReference type="AlphaFoldDB" id="A0A0K2T109"/>
<dbReference type="PROSITE" id="PS51892">
    <property type="entry name" value="SUBTILASE"/>
    <property type="match status" value="1"/>
</dbReference>
<accession>A0A0K2T109</accession>
<dbReference type="OrthoDB" id="10256524at2759"/>
<evidence type="ECO:0000256" key="4">
    <source>
        <dbReference type="ARBA" id="ARBA00020244"/>
    </source>
</evidence>
<dbReference type="InterPro" id="IPR048383">
    <property type="entry name" value="TPPII_Ig-like-1"/>
</dbReference>
<comment type="similarity">
    <text evidence="2 10">Belongs to the peptidase S8 family.</text>
</comment>
<dbReference type="Pfam" id="PF12580">
    <property type="entry name" value="TPPII"/>
    <property type="match status" value="1"/>
</dbReference>
<feature type="active site" description="Charge relay system" evidence="10">
    <location>
        <position position="40"/>
    </location>
</feature>
<comment type="catalytic activity">
    <reaction evidence="1">
        <text>Release of an N-terminal tripeptide from a polypeptide.</text>
        <dbReference type="EC" id="3.4.14.10"/>
    </reaction>
</comment>
<dbReference type="Gene3D" id="2.20.25.690">
    <property type="match status" value="1"/>
</dbReference>
<dbReference type="GO" id="GO:0004177">
    <property type="term" value="F:aminopeptidase activity"/>
    <property type="evidence" value="ECO:0007669"/>
    <property type="project" value="UniProtKB-KW"/>
</dbReference>
<dbReference type="Pfam" id="PF21316">
    <property type="entry name" value="TPPII_GBD"/>
    <property type="match status" value="1"/>
</dbReference>
<sequence length="1260" mass="140622">MDLNELPTSSLIPKKETGLFSFNTKCPTYDGRGVIIAILDSSVDPGVPGLQTTSDGKRKIIDRIDASGTGDVDTSTLSSPSADGKIIGLSGRTLNLPQGLVSSKDNGKFRIGVKKAFDLYPRGLKDRVVKERLEKSWEPEHKSALVSASRKLDEFESENSEPLTGVKKLEKDNVDAVCEMLNFVDKKYRESDPGPIYDCVLYHDGENWTCIIDTSEKGDLKNGLKLRSFRETGDYGCLTELDKLNVSINVYDEGDVLQIVGVCSSHGTHVASIAAAHYPDEPEKNGTAPGAQIVSITIGDGRLSSMETGTALARASFHIMRAEHYKVDVINMSYGEHSHWSNTGRIGHLMGEVVNKHGVIWFGSAGNDGPALFTVGTPPDISTNNVIGIGAYVSPEMMLAMYSAREKLPGTPYTWTSRGPTIDGDRGVCVCTPGGAITSVAECTLKCGQLMHGTSMASPHACGASACILSGLKQKGVQYSPFNFKRALANTAQYIKDHCEFAQGNGLMQVEKAFNHMVEYGEAVERDVRFVVSCNSGSKGIHLRDRKALKASEITVKITPIFLNQESQPADRKIKFNIQLSFSCDASWVKYPTYLDLMYDGRHIIVHVDPTGLPPGPHTAFIKAYNFKNVEQGCLFEVPITVIRNESLIDFPRPHLELKNTPFKPGTIKRHFISVPEHATWAVINVRSAEKVGTGKFILHTVQLLPKRSVRTMENQKIVALSETEDFTHGISVRGGFTIEICLAKFWSNLGAINVSYSVTFYGVKTDSREIMMHGGEGIHRFQIFSDLHDEEVQPEIKLKNSVQVLRPSESCISPLKERDILPNNSTIYELELTYNFSIPKQTEITPNIPLLSSVLYESEYESQLWMLYDSNKQLISSGDAYPSHWSSKVDKGDYVLKAHVRHEKKDVLDKITDLNILLSQKLSSPIMLDVHTSHANASTGGKKSNSFNLAAYRKVPLFISPLNSDKYIKNLSGLGQYLSGSMTLSKDEYGKKCDVYSFKYIIPELPKKDKKSLDCKKSKDDSSNKSTTTSESDDINDNGNRKKIDEYKEALRDLKVGWLAKLDYNCDTHKELYEELLKTEKEGLANLQVKFAHLQSLDNEKTNKNFDEIINMSNEVLKGINADEILVHMATKHDFSSNASETKKEIEKKKTIYLETLSKKGLALCEKDLVEEATEILFQLMKIVESTDSRVVTFTSKHAEKMQHFGRALKILNKQYEDKASQETYNKLIDTFKNLSWNHCYRHYSSMKPIHFPTNYELF</sequence>
<evidence type="ECO:0000256" key="9">
    <source>
        <dbReference type="ARBA" id="ARBA00032232"/>
    </source>
</evidence>
<evidence type="ECO:0000259" key="14">
    <source>
        <dbReference type="Pfam" id="PF12583"/>
    </source>
</evidence>
<dbReference type="GO" id="GO:0006508">
    <property type="term" value="P:proteolysis"/>
    <property type="evidence" value="ECO:0007669"/>
    <property type="project" value="UniProtKB-KW"/>
</dbReference>
<dbReference type="PRINTS" id="PR00723">
    <property type="entry name" value="SUBTILISIN"/>
</dbReference>
<evidence type="ECO:0000256" key="11">
    <source>
        <dbReference type="SAM" id="MobiDB-lite"/>
    </source>
</evidence>
<feature type="active site" description="Charge relay system" evidence="10">
    <location>
        <position position="455"/>
    </location>
</feature>
<dbReference type="Gene3D" id="6.10.250.3080">
    <property type="match status" value="1"/>
</dbReference>
<dbReference type="EMBL" id="HACA01002347">
    <property type="protein sequence ID" value="CDW19708.1"/>
    <property type="molecule type" value="Transcribed_RNA"/>
</dbReference>
<evidence type="ECO:0000259" key="13">
    <source>
        <dbReference type="Pfam" id="PF12580"/>
    </source>
</evidence>
<feature type="active site" description="Charge relay system" evidence="10">
    <location>
        <position position="266"/>
    </location>
</feature>
<feature type="region of interest" description="Disordered" evidence="11">
    <location>
        <begin position="1012"/>
        <end position="1041"/>
    </location>
</feature>
<dbReference type="InterPro" id="IPR036852">
    <property type="entry name" value="Peptidase_S8/S53_dom_sf"/>
</dbReference>
<dbReference type="GO" id="GO:0008240">
    <property type="term" value="F:tripeptidyl-peptidase activity"/>
    <property type="evidence" value="ECO:0007669"/>
    <property type="project" value="UniProtKB-EC"/>
</dbReference>
<evidence type="ECO:0000256" key="6">
    <source>
        <dbReference type="ARBA" id="ARBA00022670"/>
    </source>
</evidence>
<dbReference type="SUPFAM" id="SSF52743">
    <property type="entry name" value="Subtilisin-like"/>
    <property type="match status" value="1"/>
</dbReference>
<dbReference type="Gene3D" id="2.60.40.3170">
    <property type="match status" value="1"/>
</dbReference>
<protein>
    <recommendedName>
        <fullName evidence="4">Tripeptidyl-peptidase 2</fullName>
        <ecNumber evidence="3">3.4.14.10</ecNumber>
    </recommendedName>
    <alternativeName>
        <fullName evidence="9">Tripeptidyl aminopeptidase</fullName>
    </alternativeName>
</protein>
<evidence type="ECO:0000256" key="10">
    <source>
        <dbReference type="PROSITE-ProRule" id="PRU01240"/>
    </source>
</evidence>
<dbReference type="InterPro" id="IPR015500">
    <property type="entry name" value="Peptidase_S8_subtilisin-rel"/>
</dbReference>
<reference evidence="17" key="1">
    <citation type="submission" date="2014-05" db="EMBL/GenBank/DDBJ databases">
        <authorList>
            <person name="Chronopoulou M."/>
        </authorList>
    </citation>
    <scope>NUCLEOTIDE SEQUENCE</scope>
    <source>
        <tissue evidence="17">Whole organism</tissue>
    </source>
</reference>
<evidence type="ECO:0000256" key="1">
    <source>
        <dbReference type="ARBA" id="ARBA00001910"/>
    </source>
</evidence>
<evidence type="ECO:0000256" key="2">
    <source>
        <dbReference type="ARBA" id="ARBA00011073"/>
    </source>
</evidence>
<evidence type="ECO:0000259" key="16">
    <source>
        <dbReference type="Pfam" id="PF21316"/>
    </source>
</evidence>
<proteinExistence type="inferred from homology"/>
<dbReference type="InterPro" id="IPR022398">
    <property type="entry name" value="Peptidase_S8_His-AS"/>
</dbReference>
<evidence type="ECO:0000313" key="17">
    <source>
        <dbReference type="EMBL" id="CDW19708.1"/>
    </source>
</evidence>
<dbReference type="GO" id="GO:0005829">
    <property type="term" value="C:cytosol"/>
    <property type="evidence" value="ECO:0007669"/>
    <property type="project" value="TreeGrafter"/>
</dbReference>
<evidence type="ECO:0000259" key="15">
    <source>
        <dbReference type="Pfam" id="PF21223"/>
    </source>
</evidence>
<feature type="domain" description="Peptidase S8/S53" evidence="12">
    <location>
        <begin position="31"/>
        <end position="506"/>
    </location>
</feature>
<feature type="domain" description="Tripeptidyl peptidase II second Ig-like" evidence="13">
    <location>
        <begin position="787"/>
        <end position="972"/>
    </location>
</feature>
<keyword evidence="8 10" id="KW-0720">Serine protease</keyword>
<dbReference type="Pfam" id="PF12583">
    <property type="entry name" value="TPPII_C"/>
    <property type="match status" value="1"/>
</dbReference>
<dbReference type="InterPro" id="IPR000209">
    <property type="entry name" value="Peptidase_S8/S53_dom"/>
</dbReference>
<evidence type="ECO:0000256" key="3">
    <source>
        <dbReference type="ARBA" id="ARBA00012462"/>
    </source>
</evidence>
<feature type="domain" description="Tripeptidyl-peptidase II galactose-binding" evidence="16">
    <location>
        <begin position="663"/>
        <end position="751"/>
    </location>
</feature>
<dbReference type="InterPro" id="IPR023828">
    <property type="entry name" value="Peptidase_S8_Ser-AS"/>
</dbReference>
<keyword evidence="7 10" id="KW-0378">Hydrolase</keyword>
<dbReference type="Gene3D" id="3.40.50.200">
    <property type="entry name" value="Peptidase S8/S53 domain"/>
    <property type="match status" value="1"/>
</dbReference>
<dbReference type="PROSITE" id="PS00137">
    <property type="entry name" value="SUBTILASE_HIS"/>
    <property type="match status" value="1"/>
</dbReference>
<dbReference type="InterPro" id="IPR050131">
    <property type="entry name" value="Peptidase_S8_subtilisin-like"/>
</dbReference>
<name>A0A0K2T109_LEPSM</name>
<dbReference type="InterPro" id="IPR022229">
    <property type="entry name" value="TPPII_Ig-like-2"/>
</dbReference>